<protein>
    <submittedName>
        <fullName evidence="2">ATP-binding protein</fullName>
    </submittedName>
</protein>
<dbReference type="InterPro" id="IPR051396">
    <property type="entry name" value="Bact_Antivir_Def_Nuclease"/>
</dbReference>
<evidence type="ECO:0000313" key="3">
    <source>
        <dbReference type="Proteomes" id="UP001429745"/>
    </source>
</evidence>
<dbReference type="PANTHER" id="PTHR43581:SF3">
    <property type="entry name" value="AAA+ ATPASE DOMAIN-CONTAINING PROTEIN"/>
    <property type="match status" value="1"/>
</dbReference>
<sequence length="358" mass="38830">MTAPPRLVDVGSGFEVAPSNLSTGEKTLLTIALSAYSASSRRDGVQLPSVILLDEPDAALHPRMVASLLRLVQSQLVGDLGVPVIMTTHSPATVALAPEESLYVMRRTEEPRLTKASKDSSLKSLLVGVPTVSVVAENRRVVIVESPNDERIYTRAAAVLGTDISPSRSLQFMAAGSTNLPNGSAAVVDLVTRLRTNGNNQVWGLIDRDYRTSTPHPAVTFDPSRHSIENLFLDPLAVAILLVRDGDPRAIAAGQQRYTGLQFGSAQLLIDWITGEVVEPGDDTDTATVAYAGGSATVCRFWSELRGHDLSARLLNKFPSLRAHRDRLLDDVAQHVWADHPWCVPNPFVETLRRLAHD</sequence>
<feature type="domain" description="ATPase AAA-type core" evidence="1">
    <location>
        <begin position="8"/>
        <end position="94"/>
    </location>
</feature>
<keyword evidence="2" id="KW-0067">ATP-binding</keyword>
<comment type="caution">
    <text evidence="2">The sequence shown here is derived from an EMBL/GenBank/DDBJ whole genome shotgun (WGS) entry which is preliminary data.</text>
</comment>
<name>A0ABX1K741_9MICO</name>
<dbReference type="Pfam" id="PF13304">
    <property type="entry name" value="AAA_21"/>
    <property type="match status" value="1"/>
</dbReference>
<dbReference type="SUPFAM" id="SSF52540">
    <property type="entry name" value="P-loop containing nucleoside triphosphate hydrolases"/>
    <property type="match status" value="1"/>
</dbReference>
<dbReference type="Gene3D" id="3.40.50.300">
    <property type="entry name" value="P-loop containing nucleotide triphosphate hydrolases"/>
    <property type="match status" value="1"/>
</dbReference>
<dbReference type="GO" id="GO:0005524">
    <property type="term" value="F:ATP binding"/>
    <property type="evidence" value="ECO:0007669"/>
    <property type="project" value="UniProtKB-KW"/>
</dbReference>
<dbReference type="InterPro" id="IPR003959">
    <property type="entry name" value="ATPase_AAA_core"/>
</dbReference>
<dbReference type="EMBL" id="JABACI010000001">
    <property type="protein sequence ID" value="NLP82812.1"/>
    <property type="molecule type" value="Genomic_DNA"/>
</dbReference>
<gene>
    <name evidence="2" type="ORF">HF576_03035</name>
</gene>
<organism evidence="2 3">
    <name type="scientific">Microbacterium salsuginis</name>
    <dbReference type="NCBI Taxonomy" id="2722803"/>
    <lineage>
        <taxon>Bacteria</taxon>
        <taxon>Bacillati</taxon>
        <taxon>Actinomycetota</taxon>
        <taxon>Actinomycetes</taxon>
        <taxon>Micrococcales</taxon>
        <taxon>Microbacteriaceae</taxon>
        <taxon>Microbacterium</taxon>
    </lineage>
</organism>
<proteinExistence type="predicted"/>
<dbReference type="RefSeq" id="WP_168911287.1">
    <property type="nucleotide sequence ID" value="NZ_JABACI010000001.1"/>
</dbReference>
<keyword evidence="3" id="KW-1185">Reference proteome</keyword>
<evidence type="ECO:0000259" key="1">
    <source>
        <dbReference type="Pfam" id="PF13304"/>
    </source>
</evidence>
<keyword evidence="2" id="KW-0547">Nucleotide-binding</keyword>
<reference evidence="2 3" key="1">
    <citation type="submission" date="2020-04" db="EMBL/GenBank/DDBJ databases">
        <title>CFH 90308 Microbacterium sp.</title>
        <authorList>
            <person name="Nie G."/>
            <person name="Ming H."/>
            <person name="Xia T."/>
        </authorList>
    </citation>
    <scope>NUCLEOTIDE SEQUENCE [LARGE SCALE GENOMIC DNA]</scope>
    <source>
        <strain evidence="2 3">CFH 90308</strain>
    </source>
</reference>
<evidence type="ECO:0000313" key="2">
    <source>
        <dbReference type="EMBL" id="NLP82812.1"/>
    </source>
</evidence>
<dbReference type="CDD" id="cd00267">
    <property type="entry name" value="ABC_ATPase"/>
    <property type="match status" value="1"/>
</dbReference>
<dbReference type="PANTHER" id="PTHR43581">
    <property type="entry name" value="ATP/GTP PHOSPHATASE"/>
    <property type="match status" value="1"/>
</dbReference>
<dbReference type="InterPro" id="IPR027417">
    <property type="entry name" value="P-loop_NTPase"/>
</dbReference>
<accession>A0ABX1K741</accession>
<dbReference type="Proteomes" id="UP001429745">
    <property type="component" value="Unassembled WGS sequence"/>
</dbReference>